<dbReference type="Gene3D" id="3.30.1310.10">
    <property type="entry name" value="Nucleoid-associated protein YbaB-like domain"/>
    <property type="match status" value="1"/>
</dbReference>
<dbReference type="EMBL" id="VUOB01000085">
    <property type="protein sequence ID" value="KAA2251251.1"/>
    <property type="molecule type" value="Genomic_DNA"/>
</dbReference>
<dbReference type="Pfam" id="PF02575">
    <property type="entry name" value="YbaB_DNA_bd"/>
    <property type="match status" value="1"/>
</dbReference>
<dbReference type="InterPro" id="IPR036894">
    <property type="entry name" value="YbaB-like_sf"/>
</dbReference>
<accession>A0A5B2WHE6</accession>
<dbReference type="AlphaFoldDB" id="A0A5B2WHE6"/>
<protein>
    <submittedName>
        <fullName evidence="2">YbaB/EbfC family nucleoid-associated protein</fullName>
    </submittedName>
</protein>
<dbReference type="GO" id="GO:0003677">
    <property type="term" value="F:DNA binding"/>
    <property type="evidence" value="ECO:0007669"/>
    <property type="project" value="InterPro"/>
</dbReference>
<reference evidence="2 3" key="1">
    <citation type="submission" date="2019-09" db="EMBL/GenBank/DDBJ databases">
        <title>Goodfellowia gen. nov., a new genus of the Pseudonocardineae related to Actinoalloteichus, containing Goodfellowia coeruleoviolacea gen. nov., comb. nov. gen. nov., comb. nov.</title>
        <authorList>
            <person name="Labeda D."/>
        </authorList>
    </citation>
    <scope>NUCLEOTIDE SEQUENCE [LARGE SCALE GENOMIC DNA]</scope>
    <source>
        <strain evidence="2 3">AN110305</strain>
    </source>
</reference>
<reference evidence="2 3" key="2">
    <citation type="submission" date="2019-09" db="EMBL/GenBank/DDBJ databases">
        <authorList>
            <person name="Jin C."/>
        </authorList>
    </citation>
    <scope>NUCLEOTIDE SEQUENCE [LARGE SCALE GENOMIC DNA]</scope>
    <source>
        <strain evidence="2 3">AN110305</strain>
    </source>
</reference>
<evidence type="ECO:0000313" key="3">
    <source>
        <dbReference type="Proteomes" id="UP000323454"/>
    </source>
</evidence>
<evidence type="ECO:0000313" key="2">
    <source>
        <dbReference type="EMBL" id="KAA2251251.1"/>
    </source>
</evidence>
<name>A0A5B2WHE6_9PSEU</name>
<gene>
    <name evidence="2" type="ORF">F0L68_38200</name>
</gene>
<dbReference type="SUPFAM" id="SSF82607">
    <property type="entry name" value="YbaB-like"/>
    <property type="match status" value="1"/>
</dbReference>
<comment type="caution">
    <text evidence="2">The sequence shown here is derived from an EMBL/GenBank/DDBJ whole genome shotgun (WGS) entry which is preliminary data.</text>
</comment>
<dbReference type="Proteomes" id="UP000323454">
    <property type="component" value="Unassembled WGS sequence"/>
</dbReference>
<keyword evidence="3" id="KW-1185">Reference proteome</keyword>
<evidence type="ECO:0000256" key="1">
    <source>
        <dbReference type="SAM" id="MobiDB-lite"/>
    </source>
</evidence>
<dbReference type="InterPro" id="IPR004401">
    <property type="entry name" value="YbaB/EbfC"/>
</dbReference>
<proteinExistence type="predicted"/>
<feature type="region of interest" description="Disordered" evidence="1">
    <location>
        <begin position="25"/>
        <end position="54"/>
    </location>
</feature>
<sequence length="206" mass="21933">MRLSPTDTGIGRPFGRRCVAIRRTSGNRRGSRRVEAPNDDLAWLPAGPEAPVPTDHQAQVDELLADYRRGREQLAAVQRTLASITASATSADGLVTATVGAQGTLTGLVLHETAYQRHRPAELAELVVRTTAVAAATAAERANQVIGAVLPADADPAAVLGGRADLRPEEIGQQPVAAVARRAEAVAEENFEEVESWLHQGGRRDR</sequence>
<dbReference type="OrthoDB" id="3689387at2"/>
<organism evidence="2 3">
    <name type="scientific">Solihabitans fulvus</name>
    <dbReference type="NCBI Taxonomy" id="1892852"/>
    <lineage>
        <taxon>Bacteria</taxon>
        <taxon>Bacillati</taxon>
        <taxon>Actinomycetota</taxon>
        <taxon>Actinomycetes</taxon>
        <taxon>Pseudonocardiales</taxon>
        <taxon>Pseudonocardiaceae</taxon>
        <taxon>Solihabitans</taxon>
    </lineage>
</organism>